<dbReference type="Proteomes" id="UP000321720">
    <property type="component" value="Unassembled WGS sequence"/>
</dbReference>
<dbReference type="Pfam" id="PF13641">
    <property type="entry name" value="Glyco_tranf_2_3"/>
    <property type="match status" value="1"/>
</dbReference>
<dbReference type="SUPFAM" id="SSF53448">
    <property type="entry name" value="Nucleotide-diphospho-sugar transferases"/>
    <property type="match status" value="1"/>
</dbReference>
<reference evidence="1 2" key="1">
    <citation type="submission" date="2019-07" db="EMBL/GenBank/DDBJ databases">
        <title>Whole genome shotgun sequence of Cellulomonas composti NBRC 100758.</title>
        <authorList>
            <person name="Hosoyama A."/>
            <person name="Uohara A."/>
            <person name="Ohji S."/>
            <person name="Ichikawa N."/>
        </authorList>
    </citation>
    <scope>NUCLEOTIDE SEQUENCE [LARGE SCALE GENOMIC DNA]</scope>
    <source>
        <strain evidence="1 2">NBRC 100758</strain>
    </source>
</reference>
<sequence length="319" mass="34109">MSAPIPAHAAVLVVSHRSSDLLARHLAATVDGLDADVVVVDNSPDDDERSATVALGASRGWHVVESPNDGFGAGVNLAARHALARGARSLLMVNPDLSLSSSTAAALLADVRARPDTLVAPVVLRADGSTWFSGGTLDLGLGRTRATGTAGDDDVAWLSGACLAVSDDAWQLLAGFDERYFLYWEDVDLSWRARAAGLRLAVRRDLTTMHEVGGTQEHAGSRRRSDMYYEQNCRNRLMFAAHHLDGAGRRRWSRHSIGWGRAVVLRGGRRQLLRGPGPLLAVTRGTLSGLRYARRRRPAWPLDATGATGAARAATGEVG</sequence>
<keyword evidence="2" id="KW-1185">Reference proteome</keyword>
<dbReference type="Gene3D" id="3.90.550.10">
    <property type="entry name" value="Spore Coat Polysaccharide Biosynthesis Protein SpsA, Chain A"/>
    <property type="match status" value="1"/>
</dbReference>
<gene>
    <name evidence="1" type="ORF">CCO02nite_16290</name>
</gene>
<evidence type="ECO:0008006" key="3">
    <source>
        <dbReference type="Google" id="ProtNLM"/>
    </source>
</evidence>
<dbReference type="AlphaFoldDB" id="A0A511JAE4"/>
<name>A0A511JAE4_9CELL</name>
<evidence type="ECO:0000313" key="1">
    <source>
        <dbReference type="EMBL" id="GEL94971.1"/>
    </source>
</evidence>
<accession>A0A511JAE4</accession>
<comment type="caution">
    <text evidence="1">The sequence shown here is derived from an EMBL/GenBank/DDBJ whole genome shotgun (WGS) entry which is preliminary data.</text>
</comment>
<dbReference type="EMBL" id="BJWG01000006">
    <property type="protein sequence ID" value="GEL94971.1"/>
    <property type="molecule type" value="Genomic_DNA"/>
</dbReference>
<dbReference type="InterPro" id="IPR029044">
    <property type="entry name" value="Nucleotide-diphossugar_trans"/>
</dbReference>
<proteinExistence type="predicted"/>
<evidence type="ECO:0000313" key="2">
    <source>
        <dbReference type="Proteomes" id="UP000321720"/>
    </source>
</evidence>
<dbReference type="PANTHER" id="PTHR43179">
    <property type="entry name" value="RHAMNOSYLTRANSFERASE WBBL"/>
    <property type="match status" value="1"/>
</dbReference>
<organism evidence="1 2">
    <name type="scientific">Cellulomonas composti</name>
    <dbReference type="NCBI Taxonomy" id="266130"/>
    <lineage>
        <taxon>Bacteria</taxon>
        <taxon>Bacillati</taxon>
        <taxon>Actinomycetota</taxon>
        <taxon>Actinomycetes</taxon>
        <taxon>Micrococcales</taxon>
        <taxon>Cellulomonadaceae</taxon>
        <taxon>Cellulomonas</taxon>
    </lineage>
</organism>
<dbReference type="RefSeq" id="WP_186812630.1">
    <property type="nucleotide sequence ID" value="NZ_BJWG01000006.1"/>
</dbReference>
<protein>
    <recommendedName>
        <fullName evidence="3">Glycosyl transferase</fullName>
    </recommendedName>
</protein>
<dbReference type="PANTHER" id="PTHR43179:SF7">
    <property type="entry name" value="RHAMNOSYLTRANSFERASE WBBL"/>
    <property type="match status" value="1"/>
</dbReference>